<name>A0ACC2HUX8_9PLEO</name>
<accession>A0ACC2HUX8</accession>
<reference evidence="1" key="1">
    <citation type="submission" date="2022-11" db="EMBL/GenBank/DDBJ databases">
        <title>Genome Sequence of Boeremia exigua.</title>
        <authorList>
            <person name="Buettner E."/>
        </authorList>
    </citation>
    <scope>NUCLEOTIDE SEQUENCE</scope>
    <source>
        <strain evidence="1">CU02</strain>
    </source>
</reference>
<gene>
    <name evidence="1" type="ORF">OPT61_g9372</name>
</gene>
<protein>
    <submittedName>
        <fullName evidence="1">Uncharacterized protein</fullName>
    </submittedName>
</protein>
<dbReference type="Proteomes" id="UP001153331">
    <property type="component" value="Unassembled WGS sequence"/>
</dbReference>
<organism evidence="1 2">
    <name type="scientific">Boeremia exigua</name>
    <dbReference type="NCBI Taxonomy" id="749465"/>
    <lineage>
        <taxon>Eukaryota</taxon>
        <taxon>Fungi</taxon>
        <taxon>Dikarya</taxon>
        <taxon>Ascomycota</taxon>
        <taxon>Pezizomycotina</taxon>
        <taxon>Dothideomycetes</taxon>
        <taxon>Pleosporomycetidae</taxon>
        <taxon>Pleosporales</taxon>
        <taxon>Pleosporineae</taxon>
        <taxon>Didymellaceae</taxon>
        <taxon>Boeremia</taxon>
    </lineage>
</organism>
<evidence type="ECO:0000313" key="2">
    <source>
        <dbReference type="Proteomes" id="UP001153331"/>
    </source>
</evidence>
<keyword evidence="2" id="KW-1185">Reference proteome</keyword>
<dbReference type="EMBL" id="JAPHNI010001099">
    <property type="protein sequence ID" value="KAJ8106685.1"/>
    <property type="molecule type" value="Genomic_DNA"/>
</dbReference>
<evidence type="ECO:0000313" key="1">
    <source>
        <dbReference type="EMBL" id="KAJ8106685.1"/>
    </source>
</evidence>
<comment type="caution">
    <text evidence="1">The sequence shown here is derived from an EMBL/GenBank/DDBJ whole genome shotgun (WGS) entry which is preliminary data.</text>
</comment>
<sequence>MDLPLSRSGLGSSSVQTHVVVSLIAGNMLASSRVIDRIRTRPIVHDLQMSSRTVLVARRICQRYRARDVRRARMPSRIARSRAIVLFDAATSANSCATKASAGHVWRQSPLHADADATPSTQFVTKEPRKRPSVCAFAVSPSIADGTSVASTAVLGSVKLPSGKQVEGNLAPWNRQRKGLATTLRQSISAHGRAVAS</sequence>
<proteinExistence type="predicted"/>